<feature type="chain" id="PRO_5045923725" description="Lipoprotein" evidence="1">
    <location>
        <begin position="20"/>
        <end position="169"/>
    </location>
</feature>
<feature type="signal peptide" evidence="1">
    <location>
        <begin position="1"/>
        <end position="19"/>
    </location>
</feature>
<protein>
    <recommendedName>
        <fullName evidence="4">Lipoprotein</fullName>
    </recommendedName>
</protein>
<evidence type="ECO:0000313" key="3">
    <source>
        <dbReference type="Proteomes" id="UP001466331"/>
    </source>
</evidence>
<keyword evidence="3" id="KW-1185">Reference proteome</keyword>
<dbReference type="PROSITE" id="PS51257">
    <property type="entry name" value="PROKAR_LIPOPROTEIN"/>
    <property type="match status" value="1"/>
</dbReference>
<evidence type="ECO:0000313" key="2">
    <source>
        <dbReference type="EMBL" id="MEM5947274.1"/>
    </source>
</evidence>
<keyword evidence="1" id="KW-0732">Signal</keyword>
<accession>A0ABU9U9E2</accession>
<evidence type="ECO:0008006" key="4">
    <source>
        <dbReference type="Google" id="ProtNLM"/>
    </source>
</evidence>
<sequence>MKKIWVLSCMVTLFFTACSTNNSNEQIGITAEKNNIRITISQELESALIDNLNKGFSSTISIRISPLEEKNSNLPIERKSVSYTKTIKYYEMYEEYRIITGQTSRIYKDKKKAVLDFLSFSNLATVAENNLKITVRLDLINFKGVFSIIPDILKREAVYRTEILLIGEP</sequence>
<name>A0ABU9U9E2_9SPIR</name>
<gene>
    <name evidence="2" type="ORF">WKV44_01830</name>
</gene>
<reference evidence="2 3" key="1">
    <citation type="submission" date="2024-03" db="EMBL/GenBank/DDBJ databases">
        <title>Ignisphaera cupida sp. nov., a hyperthermophilic hydrolytic archaeon from a hot spring of Kamchatka, and proposal of Ignisphaeraceae fam. nov.</title>
        <authorList>
            <person name="Podosokorskaya O.A."/>
            <person name="Elcheninov A.G."/>
            <person name="Maltseva A.I."/>
            <person name="Zayulina K.S."/>
            <person name="Novikov A."/>
            <person name="Merkel A.Y."/>
        </authorList>
    </citation>
    <scope>NUCLEOTIDE SEQUENCE [LARGE SCALE GENOMIC DNA]</scope>
    <source>
        <strain evidence="2 3">38H-sp</strain>
    </source>
</reference>
<evidence type="ECO:0000256" key="1">
    <source>
        <dbReference type="SAM" id="SignalP"/>
    </source>
</evidence>
<organism evidence="2 3">
    <name type="scientific">Rarispira pelagica</name>
    <dbReference type="NCBI Taxonomy" id="3141764"/>
    <lineage>
        <taxon>Bacteria</taxon>
        <taxon>Pseudomonadati</taxon>
        <taxon>Spirochaetota</taxon>
        <taxon>Spirochaetia</taxon>
        <taxon>Winmispirales</taxon>
        <taxon>Winmispiraceae</taxon>
        <taxon>Rarispira</taxon>
    </lineage>
</organism>
<dbReference type="RefSeq" id="WP_420068723.1">
    <property type="nucleotide sequence ID" value="NZ_JBCHKQ010000001.1"/>
</dbReference>
<dbReference type="Proteomes" id="UP001466331">
    <property type="component" value="Unassembled WGS sequence"/>
</dbReference>
<proteinExistence type="predicted"/>
<comment type="caution">
    <text evidence="2">The sequence shown here is derived from an EMBL/GenBank/DDBJ whole genome shotgun (WGS) entry which is preliminary data.</text>
</comment>
<dbReference type="EMBL" id="JBCHKQ010000001">
    <property type="protein sequence ID" value="MEM5947274.1"/>
    <property type="molecule type" value="Genomic_DNA"/>
</dbReference>